<feature type="transmembrane region" description="Helical" evidence="8">
    <location>
        <begin position="32"/>
        <end position="50"/>
    </location>
</feature>
<organism evidence="10">
    <name type="scientific">hydrothermal vent metagenome</name>
    <dbReference type="NCBI Taxonomy" id="652676"/>
    <lineage>
        <taxon>unclassified sequences</taxon>
        <taxon>metagenomes</taxon>
        <taxon>ecological metagenomes</taxon>
    </lineage>
</organism>
<dbReference type="GO" id="GO:0001405">
    <property type="term" value="C:PAM complex, Tim23 associated import motor"/>
    <property type="evidence" value="ECO:0007669"/>
    <property type="project" value="TreeGrafter"/>
</dbReference>
<comment type="subcellular location">
    <subcellularLocation>
        <location evidence="1">Mitochondrion inner membrane</location>
        <topology evidence="1">Single-pass membrane protein</topology>
    </subcellularLocation>
</comment>
<dbReference type="Gene3D" id="1.10.287.110">
    <property type="entry name" value="DnaJ domain"/>
    <property type="match status" value="1"/>
</dbReference>
<dbReference type="CDD" id="cd06257">
    <property type="entry name" value="DnaJ"/>
    <property type="match status" value="1"/>
</dbReference>
<feature type="domain" description="J" evidence="9">
    <location>
        <begin position="98"/>
        <end position="147"/>
    </location>
</feature>
<protein>
    <recommendedName>
        <fullName evidence="9">J domain-containing protein</fullName>
    </recommendedName>
</protein>
<evidence type="ECO:0000256" key="8">
    <source>
        <dbReference type="SAM" id="Phobius"/>
    </source>
</evidence>
<reference evidence="10" key="1">
    <citation type="submission" date="2018-06" db="EMBL/GenBank/DDBJ databases">
        <authorList>
            <person name="Zhirakovskaya E."/>
        </authorList>
    </citation>
    <scope>NUCLEOTIDE SEQUENCE</scope>
</reference>
<dbReference type="GO" id="GO:0030150">
    <property type="term" value="P:protein import into mitochondrial matrix"/>
    <property type="evidence" value="ECO:0007669"/>
    <property type="project" value="TreeGrafter"/>
</dbReference>
<gene>
    <name evidence="10" type="ORF">MNBD_ALPHA02-319</name>
</gene>
<evidence type="ECO:0000259" key="9">
    <source>
        <dbReference type="PROSITE" id="PS50076"/>
    </source>
</evidence>
<feature type="transmembrane region" description="Helical" evidence="8">
    <location>
        <begin position="57"/>
        <end position="76"/>
    </location>
</feature>
<evidence type="ECO:0000256" key="2">
    <source>
        <dbReference type="ARBA" id="ARBA00022692"/>
    </source>
</evidence>
<dbReference type="EMBL" id="UOED01000017">
    <property type="protein sequence ID" value="VAV86955.1"/>
    <property type="molecule type" value="Genomic_DNA"/>
</dbReference>
<proteinExistence type="inferred from homology"/>
<dbReference type="PANTHER" id="PTHR12763:SF28">
    <property type="entry name" value="GEO10507P1-RELATED"/>
    <property type="match status" value="1"/>
</dbReference>
<keyword evidence="5" id="KW-0496">Mitochondrion</keyword>
<keyword evidence="6 8" id="KW-0472">Membrane</keyword>
<evidence type="ECO:0000256" key="5">
    <source>
        <dbReference type="ARBA" id="ARBA00023128"/>
    </source>
</evidence>
<evidence type="ECO:0000256" key="1">
    <source>
        <dbReference type="ARBA" id="ARBA00004434"/>
    </source>
</evidence>
<evidence type="ECO:0000256" key="7">
    <source>
        <dbReference type="ARBA" id="ARBA00038105"/>
    </source>
</evidence>
<evidence type="ECO:0000256" key="3">
    <source>
        <dbReference type="ARBA" id="ARBA00022792"/>
    </source>
</evidence>
<dbReference type="PANTHER" id="PTHR12763">
    <property type="match status" value="1"/>
</dbReference>
<name>A0A3B0RU00_9ZZZZ</name>
<accession>A0A3B0RU00</accession>
<dbReference type="SUPFAM" id="SSF46565">
    <property type="entry name" value="Chaperone J-domain"/>
    <property type="match status" value="1"/>
</dbReference>
<dbReference type="PROSITE" id="PS50076">
    <property type="entry name" value="DNAJ_2"/>
    <property type="match status" value="1"/>
</dbReference>
<evidence type="ECO:0000256" key="4">
    <source>
        <dbReference type="ARBA" id="ARBA00022989"/>
    </source>
</evidence>
<sequence>MPFILTLAGFVFLLYMIARFLKQSKSEKLNRLFRIGFAVILGLLAFLILVRGNIAVGGILGLLSFLSAQGSLWTFFTSDPSVSSGRPNLSNSPMTRTEALDILELSGHPGSSEIKDAHHRMMLKYHPDQGGSDYFASKLNQARDILL</sequence>
<evidence type="ECO:0000256" key="6">
    <source>
        <dbReference type="ARBA" id="ARBA00023136"/>
    </source>
</evidence>
<comment type="similarity">
    <text evidence="7">Belongs to the TIM14 family.</text>
</comment>
<keyword evidence="4 8" id="KW-1133">Transmembrane helix</keyword>
<evidence type="ECO:0000313" key="10">
    <source>
        <dbReference type="EMBL" id="VAV86955.1"/>
    </source>
</evidence>
<keyword evidence="3" id="KW-0999">Mitochondrion inner membrane</keyword>
<dbReference type="InterPro" id="IPR036869">
    <property type="entry name" value="J_dom_sf"/>
</dbReference>
<dbReference type="AlphaFoldDB" id="A0A3B0RU00"/>
<dbReference type="GO" id="GO:0001671">
    <property type="term" value="F:ATPase activator activity"/>
    <property type="evidence" value="ECO:0007669"/>
    <property type="project" value="TreeGrafter"/>
</dbReference>
<keyword evidence="2 8" id="KW-0812">Transmembrane</keyword>
<dbReference type="InterPro" id="IPR001623">
    <property type="entry name" value="DnaJ_domain"/>
</dbReference>